<reference evidence="1" key="1">
    <citation type="submission" date="2022-08" db="EMBL/GenBank/DDBJ databases">
        <title>Genome Sequence of Pycnoporus sanguineus.</title>
        <authorList>
            <person name="Buettner E."/>
        </authorList>
    </citation>
    <scope>NUCLEOTIDE SEQUENCE</scope>
    <source>
        <strain evidence="1">CG-C14</strain>
    </source>
</reference>
<evidence type="ECO:0000313" key="2">
    <source>
        <dbReference type="Proteomes" id="UP001144978"/>
    </source>
</evidence>
<gene>
    <name evidence="1" type="ORF">NUW54_g7677</name>
</gene>
<sequence length="562" mass="62344">MSIEFVFDVQLPSNSAWAALSENTNPPEVSTITAHDVFPRDVQTADDIRQDIALLTIATLEVSKSLNCSAKSAVKNLSSDMRMKSAMLDHISTMLTIGLPTTVNTVDPLEGKRLLDNWESLPDLPMDTSFETHVAQVGTRSILAYAWGLAPSERFTPSVRAHILAHVNFFITGRARHRILARVKYAHKLWGNSPFRVMRTWYESNLHAVHPLIVKFHHVGGTFASMLAAKNIHPEPDQPKHYMLSSSNVLAWMDILEDVLNNIIEAFEKADAPPSRIQIIEAALAILNLVHILNSDLSVVLQKHDLHTALRRARPSFLWIHGRRKANEESAAHSDHGAQQPAGSGKVDPDDYASFQIEAGENTVQYLFRSLGTIVAWQRAVLSLLNIKATVSQLNVFNVTHAPCGVVTLNHAREFLHRYETVLRERLTYGGDGYWKVIANRLDAVAKTLHLPSRDEQSTDPCEPLMDQCAVHPESVLMVLARMCNEGSTAMDTLESDVRIDTLFPDSIGTHVWLNTHLSSMAMSSSVPAPKVVGVVTPCARVWRPTILATGKFPLSYPVPMA</sequence>
<accession>A0ACC1PIV2</accession>
<comment type="caution">
    <text evidence="1">The sequence shown here is derived from an EMBL/GenBank/DDBJ whole genome shotgun (WGS) entry which is preliminary data.</text>
</comment>
<dbReference type="Proteomes" id="UP001144978">
    <property type="component" value="Unassembled WGS sequence"/>
</dbReference>
<proteinExistence type="predicted"/>
<organism evidence="1 2">
    <name type="scientific">Trametes sanguinea</name>
    <dbReference type="NCBI Taxonomy" id="158606"/>
    <lineage>
        <taxon>Eukaryota</taxon>
        <taxon>Fungi</taxon>
        <taxon>Dikarya</taxon>
        <taxon>Basidiomycota</taxon>
        <taxon>Agaricomycotina</taxon>
        <taxon>Agaricomycetes</taxon>
        <taxon>Polyporales</taxon>
        <taxon>Polyporaceae</taxon>
        <taxon>Trametes</taxon>
    </lineage>
</organism>
<protein>
    <submittedName>
        <fullName evidence="1">Uncharacterized protein</fullName>
    </submittedName>
</protein>
<dbReference type="EMBL" id="JANSHE010002247">
    <property type="protein sequence ID" value="KAJ2993698.1"/>
    <property type="molecule type" value="Genomic_DNA"/>
</dbReference>
<keyword evidence="2" id="KW-1185">Reference proteome</keyword>
<name>A0ACC1PIV2_9APHY</name>
<evidence type="ECO:0000313" key="1">
    <source>
        <dbReference type="EMBL" id="KAJ2993698.1"/>
    </source>
</evidence>